<evidence type="ECO:0000313" key="11">
    <source>
        <dbReference type="EMBL" id="KXB33188.1"/>
    </source>
</evidence>
<dbReference type="RefSeq" id="WP_082715832.1">
    <property type="nucleotide sequence ID" value="NZ_JBPXSK010000034.1"/>
</dbReference>
<dbReference type="OrthoDB" id="9807233at2"/>
<dbReference type="SMART" id="SM00322">
    <property type="entry name" value="KH"/>
    <property type="match status" value="2"/>
</dbReference>
<evidence type="ECO:0000259" key="10">
    <source>
        <dbReference type="SMART" id="SM00322"/>
    </source>
</evidence>
<dbReference type="GO" id="GO:0031564">
    <property type="term" value="P:transcription antitermination"/>
    <property type="evidence" value="ECO:0007669"/>
    <property type="project" value="UniProtKB-UniRule"/>
</dbReference>
<dbReference type="InterPro" id="IPR025249">
    <property type="entry name" value="TF_NusA_KH_1st"/>
</dbReference>
<dbReference type="FunFam" id="3.30.300.20:FF:000002">
    <property type="entry name" value="Transcription termination/antitermination protein NusA"/>
    <property type="match status" value="1"/>
</dbReference>
<sequence>MSKKLLEAFELLEQEKGISKETIVEAVESALVFAYKRNFNQAQNVEVEFDDKKGTFHVYSVKEVVDTVMDSNLEVSLADALEIHRGYEIGDKIRFEVTPKDFGRIAAQTAKQVITQRLREAERAIIYNEFIDYEDDLLTGVVERQDHRYVYVNLGKIEAVLTPEGQIPGERFQPQDRIQVYVERVENTTKGPQIYVSRTHPNMLKRLFEQEVPEIFDGTVEIRAIAREAGDRSKLAVYSNDLNVDAVGTCVGPKGSRVQTIVSELKGENMDIIEWSDDPAQLIANALNPANVLEVHFVPNESSCVVVVPDRHLSLAIGKRGQNARLAAKLTNYKIDIKAQSDFEVYKETEEYQQRFLLVSDEENKEEALPEDAEASVEANELLDEQASLEETSVPETNGEEAETVETSTSEETVPAEEAVEVPESKEETETAEVAEKVTEAATEEAPQETLIEG</sequence>
<keyword evidence="4 7" id="KW-0694">RNA-binding</keyword>
<evidence type="ECO:0000256" key="7">
    <source>
        <dbReference type="HAMAP-Rule" id="MF_00945"/>
    </source>
</evidence>
<dbReference type="InterPro" id="IPR015946">
    <property type="entry name" value="KH_dom-like_a/b"/>
</dbReference>
<dbReference type="HAMAP" id="MF_00945_B">
    <property type="entry name" value="NusA_B"/>
    <property type="match status" value="1"/>
</dbReference>
<evidence type="ECO:0000256" key="5">
    <source>
        <dbReference type="ARBA" id="ARBA00023015"/>
    </source>
</evidence>
<evidence type="ECO:0000256" key="3">
    <source>
        <dbReference type="ARBA" id="ARBA00022814"/>
    </source>
</evidence>
<dbReference type="Gene3D" id="2.40.50.140">
    <property type="entry name" value="Nucleic acid-binding proteins"/>
    <property type="match status" value="1"/>
</dbReference>
<dbReference type="GO" id="GO:0003723">
    <property type="term" value="F:RNA binding"/>
    <property type="evidence" value="ECO:0007669"/>
    <property type="project" value="UniProtKB-UniRule"/>
</dbReference>
<dbReference type="NCBIfam" id="TIGR01953">
    <property type="entry name" value="NusA"/>
    <property type="match status" value="1"/>
</dbReference>
<dbReference type="CDD" id="cd04455">
    <property type="entry name" value="S1_NusA"/>
    <property type="match status" value="1"/>
</dbReference>
<accession>A0A133XQG5</accession>
<feature type="domain" description="S1 motif" evidence="9">
    <location>
        <begin position="133"/>
        <end position="199"/>
    </location>
</feature>
<keyword evidence="2 7" id="KW-0963">Cytoplasm</keyword>
<dbReference type="Gene3D" id="3.30.300.20">
    <property type="match status" value="2"/>
</dbReference>
<dbReference type="SUPFAM" id="SSF54814">
    <property type="entry name" value="Prokaryotic type KH domain (KH-domain type II)"/>
    <property type="match status" value="2"/>
</dbReference>
<protein>
    <recommendedName>
        <fullName evidence="7">Transcription termination/antitermination protein NusA</fullName>
    </recommendedName>
</protein>
<dbReference type="InterPro" id="IPR036555">
    <property type="entry name" value="NusA_N_sf"/>
</dbReference>
<dbReference type="AlphaFoldDB" id="A0A133XQG5"/>
<dbReference type="InterPro" id="IPR013735">
    <property type="entry name" value="TF_NusA_N"/>
</dbReference>
<dbReference type="CDD" id="cd22529">
    <property type="entry name" value="KH-II_NusA_rpt2"/>
    <property type="match status" value="1"/>
</dbReference>
<keyword evidence="3 7" id="KW-0889">Transcription antitermination</keyword>
<dbReference type="InterPro" id="IPR030842">
    <property type="entry name" value="TF_NusA_bacterial"/>
</dbReference>
<dbReference type="InterPro" id="IPR010213">
    <property type="entry name" value="TF_NusA"/>
</dbReference>
<gene>
    <name evidence="7" type="primary">nusA</name>
    <name evidence="11" type="ORF">HMPREF3187_01712</name>
</gene>
<name>A0A133XQG5_9LACT</name>
<dbReference type="Pfam" id="PF13184">
    <property type="entry name" value="KH_NusA_1st"/>
    <property type="match status" value="1"/>
</dbReference>
<comment type="subunit">
    <text evidence="7">Monomer. Binds directly to the core enzyme of the DNA-dependent RNA polymerase and to nascent RNA.</text>
</comment>
<dbReference type="Proteomes" id="UP000070422">
    <property type="component" value="Unassembled WGS sequence"/>
</dbReference>
<evidence type="ECO:0000256" key="6">
    <source>
        <dbReference type="ARBA" id="ARBA00023163"/>
    </source>
</evidence>
<dbReference type="PROSITE" id="PS50084">
    <property type="entry name" value="KH_TYPE_1"/>
    <property type="match status" value="1"/>
</dbReference>
<dbReference type="CDD" id="cd02134">
    <property type="entry name" value="KH-II_NusA_rpt1"/>
    <property type="match status" value="1"/>
</dbReference>
<feature type="domain" description="K Homology" evidence="10">
    <location>
        <begin position="229"/>
        <end position="292"/>
    </location>
</feature>
<comment type="function">
    <text evidence="7">Participates in both transcription termination and antitermination.</text>
</comment>
<feature type="region of interest" description="Disordered" evidence="8">
    <location>
        <begin position="387"/>
        <end position="454"/>
    </location>
</feature>
<feature type="domain" description="K Homology" evidence="10">
    <location>
        <begin position="300"/>
        <end position="387"/>
    </location>
</feature>
<dbReference type="SUPFAM" id="SSF50249">
    <property type="entry name" value="Nucleic acid-binding proteins"/>
    <property type="match status" value="1"/>
</dbReference>
<comment type="similarity">
    <text evidence="7">Belongs to the NusA family.</text>
</comment>
<dbReference type="Pfam" id="PF08529">
    <property type="entry name" value="NusA_N"/>
    <property type="match status" value="1"/>
</dbReference>
<dbReference type="SUPFAM" id="SSF69705">
    <property type="entry name" value="Transcription factor NusA, N-terminal domain"/>
    <property type="match status" value="1"/>
</dbReference>
<dbReference type="FunFam" id="2.40.50.140:FF:000058">
    <property type="entry name" value="Transcription termination/antitermination protein NusA"/>
    <property type="match status" value="1"/>
</dbReference>
<dbReference type="InterPro" id="IPR009019">
    <property type="entry name" value="KH_sf_prok-type"/>
</dbReference>
<keyword evidence="6 7" id="KW-0804">Transcription</keyword>
<dbReference type="GO" id="GO:0006353">
    <property type="term" value="P:DNA-templated transcription termination"/>
    <property type="evidence" value="ECO:0007669"/>
    <property type="project" value="UniProtKB-UniRule"/>
</dbReference>
<comment type="subcellular location">
    <subcellularLocation>
        <location evidence="7">Cytoplasm</location>
    </subcellularLocation>
</comment>
<dbReference type="PANTHER" id="PTHR22648:SF0">
    <property type="entry name" value="TRANSCRIPTION TERMINATION_ANTITERMINATION PROTEIN NUSA"/>
    <property type="match status" value="1"/>
</dbReference>
<feature type="compositionally biased region" description="Basic and acidic residues" evidence="8">
    <location>
        <begin position="423"/>
        <end position="439"/>
    </location>
</feature>
<evidence type="ECO:0000313" key="12">
    <source>
        <dbReference type="Proteomes" id="UP000070422"/>
    </source>
</evidence>
<dbReference type="PATRIC" id="fig|87541.4.peg.1692"/>
<keyword evidence="1 7" id="KW-0806">Transcription termination</keyword>
<dbReference type="InterPro" id="IPR004087">
    <property type="entry name" value="KH_dom"/>
</dbReference>
<dbReference type="Pfam" id="PF26594">
    <property type="entry name" value="KH_NusA_2nd"/>
    <property type="match status" value="1"/>
</dbReference>
<dbReference type="InterPro" id="IPR012340">
    <property type="entry name" value="NA-bd_OB-fold"/>
</dbReference>
<dbReference type="FunFam" id="3.30.1480.10:FF:000002">
    <property type="entry name" value="Transcription termination/antitermination protein NusA"/>
    <property type="match status" value="1"/>
</dbReference>
<evidence type="ECO:0000256" key="4">
    <source>
        <dbReference type="ARBA" id="ARBA00022884"/>
    </source>
</evidence>
<evidence type="ECO:0000256" key="2">
    <source>
        <dbReference type="ARBA" id="ARBA00022490"/>
    </source>
</evidence>
<dbReference type="GO" id="GO:0005829">
    <property type="term" value="C:cytosol"/>
    <property type="evidence" value="ECO:0007669"/>
    <property type="project" value="TreeGrafter"/>
</dbReference>
<dbReference type="GO" id="GO:0003700">
    <property type="term" value="F:DNA-binding transcription factor activity"/>
    <property type="evidence" value="ECO:0007669"/>
    <property type="project" value="InterPro"/>
</dbReference>
<reference evidence="11 12" key="1">
    <citation type="submission" date="2016-01" db="EMBL/GenBank/DDBJ databases">
        <authorList>
            <person name="Oliw E.H."/>
        </authorList>
    </citation>
    <scope>NUCLEOTIDE SEQUENCE [LARGE SCALE GENOMIC DNA]</scope>
    <source>
        <strain evidence="11 12">KA00635</strain>
    </source>
</reference>
<dbReference type="FunFam" id="3.30.300.20:FF:000005">
    <property type="entry name" value="Transcription termination/antitermination protein NusA"/>
    <property type="match status" value="1"/>
</dbReference>
<dbReference type="Gene3D" id="3.30.1480.10">
    <property type="entry name" value="NusA, N-terminal domain"/>
    <property type="match status" value="1"/>
</dbReference>
<dbReference type="EMBL" id="LSCQ01000102">
    <property type="protein sequence ID" value="KXB33188.1"/>
    <property type="molecule type" value="Genomic_DNA"/>
</dbReference>
<dbReference type="InterPro" id="IPR058582">
    <property type="entry name" value="KH_NusA_2nd"/>
</dbReference>
<comment type="caution">
    <text evidence="11">The sequence shown here is derived from an EMBL/GenBank/DDBJ whole genome shotgun (WGS) entry which is preliminary data.</text>
</comment>
<dbReference type="SMART" id="SM00316">
    <property type="entry name" value="S1"/>
    <property type="match status" value="1"/>
</dbReference>
<dbReference type="InterPro" id="IPR003029">
    <property type="entry name" value="S1_domain"/>
</dbReference>
<evidence type="ECO:0000256" key="8">
    <source>
        <dbReference type="SAM" id="MobiDB-lite"/>
    </source>
</evidence>
<evidence type="ECO:0000256" key="1">
    <source>
        <dbReference type="ARBA" id="ARBA00022472"/>
    </source>
</evidence>
<proteinExistence type="inferred from homology"/>
<dbReference type="PANTHER" id="PTHR22648">
    <property type="entry name" value="TRANSCRIPTION TERMINATION FACTOR NUSA"/>
    <property type="match status" value="1"/>
</dbReference>
<organism evidence="11 12">
    <name type="scientific">Aerococcus christensenii</name>
    <dbReference type="NCBI Taxonomy" id="87541"/>
    <lineage>
        <taxon>Bacteria</taxon>
        <taxon>Bacillati</taxon>
        <taxon>Bacillota</taxon>
        <taxon>Bacilli</taxon>
        <taxon>Lactobacillales</taxon>
        <taxon>Aerococcaceae</taxon>
        <taxon>Aerococcus</taxon>
    </lineage>
</organism>
<keyword evidence="5 7" id="KW-0805">Transcription regulation</keyword>
<evidence type="ECO:0000259" key="9">
    <source>
        <dbReference type="SMART" id="SM00316"/>
    </source>
</evidence>